<dbReference type="PROSITE" id="PS50011">
    <property type="entry name" value="PROTEIN_KINASE_DOM"/>
    <property type="match status" value="1"/>
</dbReference>
<sequence length="189" mass="21176">MGQVLTTPAGARPVQKLLSIDFYNSTHPEVDKMEQIVRMAEALARIHENRTPHGNFWPANVQVDQDGRLHFTNTGNYQTLLHATYIPIPASYAYQSPQVLEEPSCVSLASDVYSFACMMYKIFTGKSPYNTLSPVQGVVRIIRGGGHRALARPTQIPASLWTLMVECWSLSPAHRPSMAQVLRRLRGLR</sequence>
<dbReference type="OrthoDB" id="4062651at2759"/>
<dbReference type="GO" id="GO:0005524">
    <property type="term" value="F:ATP binding"/>
    <property type="evidence" value="ECO:0007669"/>
    <property type="project" value="InterPro"/>
</dbReference>
<protein>
    <submittedName>
        <fullName evidence="2">Kinase-like protein</fullName>
    </submittedName>
</protein>
<dbReference type="Proteomes" id="UP000076532">
    <property type="component" value="Unassembled WGS sequence"/>
</dbReference>
<dbReference type="InterPro" id="IPR000719">
    <property type="entry name" value="Prot_kinase_dom"/>
</dbReference>
<gene>
    <name evidence="2" type="ORF">FIBSPDRAFT_1050198</name>
</gene>
<dbReference type="STRING" id="436010.A0A166B0S6"/>
<dbReference type="Pfam" id="PF07714">
    <property type="entry name" value="PK_Tyr_Ser-Thr"/>
    <property type="match status" value="1"/>
</dbReference>
<name>A0A166B0S6_9AGAM</name>
<dbReference type="InterPro" id="IPR051681">
    <property type="entry name" value="Ser/Thr_Kinases-Pseudokinases"/>
</dbReference>
<dbReference type="GO" id="GO:0004674">
    <property type="term" value="F:protein serine/threonine kinase activity"/>
    <property type="evidence" value="ECO:0007669"/>
    <property type="project" value="TreeGrafter"/>
</dbReference>
<evidence type="ECO:0000259" key="1">
    <source>
        <dbReference type="PROSITE" id="PS50011"/>
    </source>
</evidence>
<dbReference type="SUPFAM" id="SSF56112">
    <property type="entry name" value="Protein kinase-like (PK-like)"/>
    <property type="match status" value="1"/>
</dbReference>
<keyword evidence="3" id="KW-1185">Reference proteome</keyword>
<dbReference type="InterPro" id="IPR011009">
    <property type="entry name" value="Kinase-like_dom_sf"/>
</dbReference>
<evidence type="ECO:0000313" key="3">
    <source>
        <dbReference type="Proteomes" id="UP000076532"/>
    </source>
</evidence>
<evidence type="ECO:0000313" key="2">
    <source>
        <dbReference type="EMBL" id="KZP12160.1"/>
    </source>
</evidence>
<dbReference type="Gene3D" id="1.10.510.10">
    <property type="entry name" value="Transferase(Phosphotransferase) domain 1"/>
    <property type="match status" value="1"/>
</dbReference>
<dbReference type="PANTHER" id="PTHR44329">
    <property type="entry name" value="SERINE/THREONINE-PROTEIN KINASE TNNI3K-RELATED"/>
    <property type="match status" value="1"/>
</dbReference>
<reference evidence="2 3" key="1">
    <citation type="journal article" date="2016" name="Mol. Biol. Evol.">
        <title>Comparative Genomics of Early-Diverging Mushroom-Forming Fungi Provides Insights into the Origins of Lignocellulose Decay Capabilities.</title>
        <authorList>
            <person name="Nagy L.G."/>
            <person name="Riley R."/>
            <person name="Tritt A."/>
            <person name="Adam C."/>
            <person name="Daum C."/>
            <person name="Floudas D."/>
            <person name="Sun H."/>
            <person name="Yadav J.S."/>
            <person name="Pangilinan J."/>
            <person name="Larsson K.H."/>
            <person name="Matsuura K."/>
            <person name="Barry K."/>
            <person name="Labutti K."/>
            <person name="Kuo R."/>
            <person name="Ohm R.A."/>
            <person name="Bhattacharya S.S."/>
            <person name="Shirouzu T."/>
            <person name="Yoshinaga Y."/>
            <person name="Martin F.M."/>
            <person name="Grigoriev I.V."/>
            <person name="Hibbett D.S."/>
        </authorList>
    </citation>
    <scope>NUCLEOTIDE SEQUENCE [LARGE SCALE GENOMIC DNA]</scope>
    <source>
        <strain evidence="2 3">CBS 109695</strain>
    </source>
</reference>
<dbReference type="InterPro" id="IPR001245">
    <property type="entry name" value="Ser-Thr/Tyr_kinase_cat_dom"/>
</dbReference>
<dbReference type="AlphaFoldDB" id="A0A166B0S6"/>
<accession>A0A166B0S6</accession>
<organism evidence="2 3">
    <name type="scientific">Athelia psychrophila</name>
    <dbReference type="NCBI Taxonomy" id="1759441"/>
    <lineage>
        <taxon>Eukaryota</taxon>
        <taxon>Fungi</taxon>
        <taxon>Dikarya</taxon>
        <taxon>Basidiomycota</taxon>
        <taxon>Agaricomycotina</taxon>
        <taxon>Agaricomycetes</taxon>
        <taxon>Agaricomycetidae</taxon>
        <taxon>Atheliales</taxon>
        <taxon>Atheliaceae</taxon>
        <taxon>Athelia</taxon>
    </lineage>
</organism>
<proteinExistence type="predicted"/>
<dbReference type="EMBL" id="KV417651">
    <property type="protein sequence ID" value="KZP12160.1"/>
    <property type="molecule type" value="Genomic_DNA"/>
</dbReference>
<feature type="domain" description="Protein kinase" evidence="1">
    <location>
        <begin position="1"/>
        <end position="189"/>
    </location>
</feature>